<dbReference type="EMBL" id="PVXP01000087">
    <property type="protein sequence ID" value="PRR80313.1"/>
    <property type="molecule type" value="Genomic_DNA"/>
</dbReference>
<dbReference type="InterPro" id="IPR013414">
    <property type="entry name" value="Cas7/Cst2/DevR_sub_I-B/Tneap"/>
</dbReference>
<evidence type="ECO:0000256" key="2">
    <source>
        <dbReference type="ARBA" id="ARBA00025626"/>
    </source>
</evidence>
<protein>
    <recommendedName>
        <fullName evidence="5">CRISPR-associated protein Cas7/Cst2/DevR</fullName>
    </recommendedName>
</protein>
<dbReference type="OrthoDB" id="9781560at2"/>
<dbReference type="AlphaFoldDB" id="A0A2T0B910"/>
<dbReference type="RefSeq" id="WP_106010894.1">
    <property type="nucleotide sequence ID" value="NZ_JALCPJ010000049.1"/>
</dbReference>
<gene>
    <name evidence="3" type="ORF">CLLU_33510</name>
</gene>
<dbReference type="NCBIfam" id="TIGR01875">
    <property type="entry name" value="cas_MJ0381"/>
    <property type="match status" value="1"/>
</dbReference>
<keyword evidence="4" id="KW-1185">Reference proteome</keyword>
<reference evidence="3 4" key="1">
    <citation type="submission" date="2018-03" db="EMBL/GenBank/DDBJ databases">
        <title>Genome sequence of Clostridium luticellarii DSM 29923.</title>
        <authorList>
            <person name="Poehlein A."/>
            <person name="Daniel R."/>
        </authorList>
    </citation>
    <scope>NUCLEOTIDE SEQUENCE [LARGE SCALE GENOMIC DNA]</scope>
    <source>
        <strain evidence="3 4">DSM 29923</strain>
    </source>
</reference>
<keyword evidence="1" id="KW-0051">Antiviral defense</keyword>
<evidence type="ECO:0000256" key="1">
    <source>
        <dbReference type="ARBA" id="ARBA00023118"/>
    </source>
</evidence>
<dbReference type="Proteomes" id="UP000237798">
    <property type="component" value="Unassembled WGS sequence"/>
</dbReference>
<evidence type="ECO:0000313" key="4">
    <source>
        <dbReference type="Proteomes" id="UP000237798"/>
    </source>
</evidence>
<proteinExistence type="predicted"/>
<organism evidence="3 4">
    <name type="scientific">Clostridium luticellarii</name>
    <dbReference type="NCBI Taxonomy" id="1691940"/>
    <lineage>
        <taxon>Bacteria</taxon>
        <taxon>Bacillati</taxon>
        <taxon>Bacillota</taxon>
        <taxon>Clostridia</taxon>
        <taxon>Eubacteriales</taxon>
        <taxon>Clostridiaceae</taxon>
        <taxon>Clostridium</taxon>
    </lineage>
</organism>
<dbReference type="NCBIfam" id="TIGR02585">
    <property type="entry name" value="cas_Cst2_DevR"/>
    <property type="match status" value="1"/>
</dbReference>
<comment type="function">
    <text evidence="2">CRISPR (clustered regularly interspaced short palindromic repeat) is an adaptive immune system that provides protection against mobile genetic elements (viruses, transposable elements and conjugative plasmids). CRISPR clusters contain spacers, sequences complementary to antecedent mobile elements, and target invading nucleic acids. CRISPR clusters are transcribed and processed into CRISPR RNA (crRNA).</text>
</comment>
<evidence type="ECO:0008006" key="5">
    <source>
        <dbReference type="Google" id="ProtNLM"/>
    </source>
</evidence>
<comment type="caution">
    <text evidence="3">The sequence shown here is derived from an EMBL/GenBank/DDBJ whole genome shotgun (WGS) entry which is preliminary data.</text>
</comment>
<dbReference type="InterPro" id="IPR010154">
    <property type="entry name" value="CRISPR-assoc_Cas7/Cst2/DevR"/>
</dbReference>
<sequence length="302" mass="34319">MSKGLTLTVIFQAQSLNFGEGIANISELKKLTRGDGNLYTFVSRQCLRYDIVRLGSMLYNWNTQVVDKSKGTVQFKDDCSIKDSEEMDLFGYMKTAKKGGDDKGGSNIRSAVARLSHAISLEPYRSDMDFLNNKGLADRIGEHPNLANVEQHFSFYTYTITIDLDKVGKDGDVDLDKEDKFKRVKQLLSILKVLNRNIRGRQENLAPLFIVGGIYDIPNPFFLGRIRLNYKSNKPYIDSNILKQTLETKIFDNSIEKVTSLGMVSGIFDNEEELKSLFKDENYSIEKFFDNLQDGVKAYYGV</sequence>
<name>A0A2T0B910_9CLOT</name>
<accession>A0A2T0B910</accession>
<dbReference type="Pfam" id="PF01905">
    <property type="entry name" value="DevR"/>
    <property type="match status" value="1"/>
</dbReference>
<dbReference type="GO" id="GO:0051607">
    <property type="term" value="P:defense response to virus"/>
    <property type="evidence" value="ECO:0007669"/>
    <property type="project" value="UniProtKB-KW"/>
</dbReference>
<evidence type="ECO:0000313" key="3">
    <source>
        <dbReference type="EMBL" id="PRR80313.1"/>
    </source>
</evidence>